<dbReference type="GO" id="GO:0016491">
    <property type="term" value="F:oxidoreductase activity"/>
    <property type="evidence" value="ECO:0007669"/>
    <property type="project" value="UniProtKB-KW"/>
</dbReference>
<dbReference type="GO" id="GO:0016020">
    <property type="term" value="C:membrane"/>
    <property type="evidence" value="ECO:0007669"/>
    <property type="project" value="TreeGrafter"/>
</dbReference>
<keyword evidence="2" id="KW-0521">NADP</keyword>
<dbReference type="HOGENOM" id="CLU_010194_9_0_1"/>
<comment type="similarity">
    <text evidence="1 4">Belongs to the short-chain dehydrogenases/reductases (SDR) family.</text>
</comment>
<dbReference type="Proteomes" id="UP000006038">
    <property type="component" value="Unassembled WGS sequence"/>
</dbReference>
<evidence type="ECO:0000256" key="2">
    <source>
        <dbReference type="ARBA" id="ARBA00022857"/>
    </source>
</evidence>
<accession>J3LF76</accession>
<proteinExistence type="inferred from homology"/>
<evidence type="ECO:0008006" key="7">
    <source>
        <dbReference type="Google" id="ProtNLM"/>
    </source>
</evidence>
<dbReference type="Pfam" id="PF13561">
    <property type="entry name" value="adh_short_C2"/>
    <property type="match status" value="1"/>
</dbReference>
<dbReference type="SUPFAM" id="SSF51735">
    <property type="entry name" value="NAD(P)-binding Rossmann-fold domains"/>
    <property type="match status" value="1"/>
</dbReference>
<dbReference type="Gramene" id="OB02G32930.1">
    <property type="protein sequence ID" value="OB02G32930.1"/>
    <property type="gene ID" value="OB02G32930"/>
</dbReference>
<dbReference type="PANTHER" id="PTHR43490:SF135">
    <property type="entry name" value="OS02G0640800 PROTEIN"/>
    <property type="match status" value="1"/>
</dbReference>
<dbReference type="STRING" id="4533.J3LF76"/>
<dbReference type="EnsemblPlants" id="OB02G32930.1">
    <property type="protein sequence ID" value="OB02G32930.1"/>
    <property type="gene ID" value="OB02G32930"/>
</dbReference>
<name>J3LF76_ORYBR</name>
<dbReference type="Gene3D" id="3.40.50.720">
    <property type="entry name" value="NAD(P)-binding Rossmann-like Domain"/>
    <property type="match status" value="1"/>
</dbReference>
<dbReference type="AlphaFoldDB" id="J3LF76"/>
<dbReference type="PRINTS" id="PR00081">
    <property type="entry name" value="GDHRDH"/>
</dbReference>
<dbReference type="eggNOG" id="KOG1208">
    <property type="taxonomic scope" value="Eukaryota"/>
</dbReference>
<dbReference type="PANTHER" id="PTHR43490">
    <property type="entry name" value="(+)-NEOMENTHOL DEHYDROGENASE"/>
    <property type="match status" value="1"/>
</dbReference>
<evidence type="ECO:0000313" key="5">
    <source>
        <dbReference type="EnsemblPlants" id="OB02G32930.1"/>
    </source>
</evidence>
<organism evidence="5">
    <name type="scientific">Oryza brachyantha</name>
    <name type="common">malo sina</name>
    <dbReference type="NCBI Taxonomy" id="4533"/>
    <lineage>
        <taxon>Eukaryota</taxon>
        <taxon>Viridiplantae</taxon>
        <taxon>Streptophyta</taxon>
        <taxon>Embryophyta</taxon>
        <taxon>Tracheophyta</taxon>
        <taxon>Spermatophyta</taxon>
        <taxon>Magnoliopsida</taxon>
        <taxon>Liliopsida</taxon>
        <taxon>Poales</taxon>
        <taxon>Poaceae</taxon>
        <taxon>BOP clade</taxon>
        <taxon>Oryzoideae</taxon>
        <taxon>Oryzeae</taxon>
        <taxon>Oryzinae</taxon>
        <taxon>Oryza</taxon>
    </lineage>
</organism>
<dbReference type="InterPro" id="IPR036291">
    <property type="entry name" value="NAD(P)-bd_dom_sf"/>
</dbReference>
<evidence type="ECO:0000256" key="1">
    <source>
        <dbReference type="ARBA" id="ARBA00006484"/>
    </source>
</evidence>
<evidence type="ECO:0000313" key="6">
    <source>
        <dbReference type="Proteomes" id="UP000006038"/>
    </source>
</evidence>
<protein>
    <recommendedName>
        <fullName evidence="7">(+)-neomenthol dehydrogenase</fullName>
    </recommendedName>
</protein>
<keyword evidence="3" id="KW-0560">Oxidoreductase</keyword>
<evidence type="ECO:0000256" key="3">
    <source>
        <dbReference type="ARBA" id="ARBA00023002"/>
    </source>
</evidence>
<sequence length="330" mass="35437">MRPGGNNSFPAEKRVAVVTGGNRGIGLEICKQLAANGVTVVLTARGEERGAGAAAALRRLGLSEVLFHQLDVAEPSSAACLADFVRNKFGKLDILVNNAGILGATFDFGGLDLDKAIEGKNANETLEWLGQHTVETSENAQECLRVNYHGAKNAIEALLPLLQSSPDGRIVTVSSSFGQLSFFSGEQLKEELNNADRLSEERIDELAELFVRDFRDGELESRGWPARADRFMAYKTSKALQNAYTRVLARKHASSPLRVNCVHPGYVRTDMTLGTGELTVEEGAAGPVAGAPSLAAGRRHGRVLRPHRTGVLRVIPPKASGCSLFFISTS</sequence>
<dbReference type="PRINTS" id="PR00080">
    <property type="entry name" value="SDRFAMILY"/>
</dbReference>
<dbReference type="Pfam" id="PF00106">
    <property type="entry name" value="adh_short"/>
    <property type="match status" value="1"/>
</dbReference>
<reference evidence="5" key="1">
    <citation type="submission" date="2013-04" db="UniProtKB">
        <authorList>
            <consortium name="EnsemblPlants"/>
        </authorList>
    </citation>
    <scope>IDENTIFICATION</scope>
</reference>
<dbReference type="OMA" id="WLMQHTV"/>
<keyword evidence="6" id="KW-1185">Reference proteome</keyword>
<dbReference type="InterPro" id="IPR002347">
    <property type="entry name" value="SDR_fam"/>
</dbReference>
<evidence type="ECO:0000256" key="4">
    <source>
        <dbReference type="RuleBase" id="RU000363"/>
    </source>
</evidence>